<dbReference type="HOGENOM" id="CLU_000445_70_49_5"/>
<dbReference type="Gene3D" id="3.20.20.450">
    <property type="entry name" value="EAL domain"/>
    <property type="match status" value="1"/>
</dbReference>
<reference evidence="5" key="1">
    <citation type="submission" date="2011-03" db="EMBL/GenBank/DDBJ databases">
        <title>Draft genome sequence of Brevundimonas diminuta.</title>
        <authorList>
            <person name="Brown P.J.B."/>
            <person name="Buechlein A."/>
            <person name="Hemmerich C."/>
            <person name="Brun Y.V."/>
        </authorList>
    </citation>
    <scope>NUCLEOTIDE SEQUENCE [LARGE SCALE GENOMIC DNA]</scope>
    <source>
        <strain evidence="5">C19</strain>
    </source>
</reference>
<dbReference type="CDD" id="cd01949">
    <property type="entry name" value="GGDEF"/>
    <property type="match status" value="1"/>
</dbReference>
<feature type="transmembrane region" description="Helical" evidence="1">
    <location>
        <begin position="33"/>
        <end position="51"/>
    </location>
</feature>
<evidence type="ECO:0000256" key="1">
    <source>
        <dbReference type="SAM" id="Phobius"/>
    </source>
</evidence>
<dbReference type="eggNOG" id="COG5001">
    <property type="taxonomic scope" value="Bacteria"/>
</dbReference>
<organism evidence="4 5">
    <name type="scientific">Asticcacaulis biprosthecium C19</name>
    <dbReference type="NCBI Taxonomy" id="715226"/>
    <lineage>
        <taxon>Bacteria</taxon>
        <taxon>Pseudomonadati</taxon>
        <taxon>Pseudomonadota</taxon>
        <taxon>Alphaproteobacteria</taxon>
        <taxon>Caulobacterales</taxon>
        <taxon>Caulobacteraceae</taxon>
        <taxon>Asticcacaulis</taxon>
    </lineage>
</organism>
<protein>
    <submittedName>
        <fullName evidence="4">Diguanylate cyclase GGDEF domain protein</fullName>
    </submittedName>
</protein>
<dbReference type="SUPFAM" id="SSF141868">
    <property type="entry name" value="EAL domain-like"/>
    <property type="match status" value="1"/>
</dbReference>
<evidence type="ECO:0000259" key="3">
    <source>
        <dbReference type="PROSITE" id="PS50887"/>
    </source>
</evidence>
<dbReference type="PANTHER" id="PTHR44757:SF2">
    <property type="entry name" value="BIOFILM ARCHITECTURE MAINTENANCE PROTEIN MBAA"/>
    <property type="match status" value="1"/>
</dbReference>
<dbReference type="CDD" id="cd01948">
    <property type="entry name" value="EAL"/>
    <property type="match status" value="1"/>
</dbReference>
<dbReference type="InterPro" id="IPR001633">
    <property type="entry name" value="EAL_dom"/>
</dbReference>
<feature type="domain" description="GGDEF" evidence="3">
    <location>
        <begin position="249"/>
        <end position="382"/>
    </location>
</feature>
<dbReference type="AlphaFoldDB" id="F4QHF4"/>
<feature type="transmembrane region" description="Helical" evidence="1">
    <location>
        <begin position="173"/>
        <end position="194"/>
    </location>
</feature>
<evidence type="ECO:0000313" key="5">
    <source>
        <dbReference type="Proteomes" id="UP000006512"/>
    </source>
</evidence>
<name>F4QHF4_9CAUL</name>
<dbReference type="PROSITE" id="PS50887">
    <property type="entry name" value="GGDEF"/>
    <property type="match status" value="1"/>
</dbReference>
<dbReference type="PROSITE" id="PS50883">
    <property type="entry name" value="EAL"/>
    <property type="match status" value="1"/>
</dbReference>
<keyword evidence="1" id="KW-0472">Membrane</keyword>
<proteinExistence type="predicted"/>
<keyword evidence="5" id="KW-1185">Reference proteome</keyword>
<dbReference type="Proteomes" id="UP000006512">
    <property type="component" value="Unassembled WGS sequence"/>
</dbReference>
<feature type="transmembrane region" description="Helical" evidence="1">
    <location>
        <begin position="149"/>
        <end position="167"/>
    </location>
</feature>
<feature type="domain" description="EAL" evidence="2">
    <location>
        <begin position="391"/>
        <end position="641"/>
    </location>
</feature>
<dbReference type="SUPFAM" id="SSF55073">
    <property type="entry name" value="Nucleotide cyclase"/>
    <property type="match status" value="1"/>
</dbReference>
<feature type="transmembrane region" description="Helical" evidence="1">
    <location>
        <begin position="57"/>
        <end position="79"/>
    </location>
</feature>
<dbReference type="SMART" id="SM00052">
    <property type="entry name" value="EAL"/>
    <property type="match status" value="1"/>
</dbReference>
<dbReference type="InterPro" id="IPR029787">
    <property type="entry name" value="Nucleotide_cyclase"/>
</dbReference>
<dbReference type="InterPro" id="IPR043128">
    <property type="entry name" value="Rev_trsase/Diguanyl_cyclase"/>
</dbReference>
<feature type="transmembrane region" description="Helical" evidence="1">
    <location>
        <begin position="100"/>
        <end position="120"/>
    </location>
</feature>
<dbReference type="EMBL" id="GL883077">
    <property type="protein sequence ID" value="EGF92691.1"/>
    <property type="molecule type" value="Genomic_DNA"/>
</dbReference>
<dbReference type="Pfam" id="PF00563">
    <property type="entry name" value="EAL"/>
    <property type="match status" value="1"/>
</dbReference>
<dbReference type="Gene3D" id="3.30.70.270">
    <property type="match status" value="1"/>
</dbReference>
<keyword evidence="1" id="KW-1133">Transmembrane helix</keyword>
<dbReference type="SMART" id="SM00267">
    <property type="entry name" value="GGDEF"/>
    <property type="match status" value="1"/>
</dbReference>
<keyword evidence="1" id="KW-0812">Transmembrane</keyword>
<gene>
    <name evidence="4" type="ORF">ABI_11280</name>
</gene>
<dbReference type="RefSeq" id="WP_006271871.1">
    <property type="nucleotide sequence ID" value="NZ_GL883077.1"/>
</dbReference>
<dbReference type="STRING" id="715226.ABI_11280"/>
<evidence type="ECO:0000259" key="2">
    <source>
        <dbReference type="PROSITE" id="PS50883"/>
    </source>
</evidence>
<dbReference type="NCBIfam" id="TIGR00254">
    <property type="entry name" value="GGDEF"/>
    <property type="match status" value="1"/>
</dbReference>
<dbReference type="Pfam" id="PF00990">
    <property type="entry name" value="GGDEF"/>
    <property type="match status" value="1"/>
</dbReference>
<feature type="transmembrane region" description="Helical" evidence="1">
    <location>
        <begin position="126"/>
        <end position="144"/>
    </location>
</feature>
<dbReference type="InterPro" id="IPR052155">
    <property type="entry name" value="Biofilm_reg_signaling"/>
</dbReference>
<accession>F4QHF4</accession>
<sequence length="651" mass="71872">MKCLFAAFFDLFRFPTGNMPLVRAQFDAFSKQIPLLYFILTTNSLAAAWTFTQFAPAWLAVYIPTALCTLCGVRCLWWWQARKQTFSDAYIIKHMRTTSQLAALLTFGFTIWGLLLYPYGDAYARGQVVFCMALTVIGCVFCLMHLRPAALSVTLFANGPFILFFFLEGHGSLKAVAVNLALVSVAMIMILLVYSRDFARLVESQAETRRLSDENFRIANLDALTDLPNRRWFFAELERRHGEATAAGAGFAVGIIDLDGFKPVNDTYGHMTGDKVLSEVGRRLSKAGRDGVTLARLGGDEFGFIMGDDPSEERLKTFGAALIETVRLPFAIGGSHAALGASIGVARYPDSADTPESLFERADYALYHAKRNQRGHVVVFSNRHEEQIRSHGVIEQALQAANFEAEMSLVYQPIVDTRTGRASTFEALARWNSPSLGAVSPGDFIPVAERTGQVRDLTLALLGKALRAAAQWPETVRISFNLSAHDISQAESVIQIIALINRSGVSPKRIDFEITETSISYDFQQARAAVIAFRALGLGISLDDFGTGYSSLSHVHRLALDKIKVDRSFVADVTTNPVSHKIIKSLSALCADMGLACVLEGVETAAQLEVLQALGCIYVQGYYFARPMPEQDVVHYLESEHKLPSRRRMGK</sequence>
<dbReference type="InterPro" id="IPR035919">
    <property type="entry name" value="EAL_sf"/>
</dbReference>
<dbReference type="PANTHER" id="PTHR44757">
    <property type="entry name" value="DIGUANYLATE CYCLASE DGCP"/>
    <property type="match status" value="1"/>
</dbReference>
<evidence type="ECO:0000313" key="4">
    <source>
        <dbReference type="EMBL" id="EGF92691.1"/>
    </source>
</evidence>
<dbReference type="InterPro" id="IPR000160">
    <property type="entry name" value="GGDEF_dom"/>
</dbReference>